<dbReference type="InterPro" id="IPR020846">
    <property type="entry name" value="MFS_dom"/>
</dbReference>
<gene>
    <name evidence="7" type="ORF">THITH_03905</name>
</gene>
<dbReference type="SUPFAM" id="SSF103473">
    <property type="entry name" value="MFS general substrate transporter"/>
    <property type="match status" value="1"/>
</dbReference>
<dbReference type="Gene3D" id="1.20.1250.20">
    <property type="entry name" value="MFS general substrate transporter like domains"/>
    <property type="match status" value="2"/>
</dbReference>
<feature type="transmembrane region" description="Helical" evidence="5">
    <location>
        <begin position="289"/>
        <end position="307"/>
    </location>
</feature>
<sequence length="428" mass="45318">MGSTVRSVFSLLLGMSILLMGSGLIGTLLGLRAASEGFSELTIGLVMSAFFLGYIVGTWLIPRLIGRVGHIRSFAALAAVSAVAALVHGLWVDPVVWWVLRLINGISLLGTYMVIESWLNEQVVEKRGQVFAIYMTVSLLALGGGQFLLLVYGPEMVQSFMLVAILFALGLVPIALTPVTQPVPIQTARLPLRDLYRRAPVGTVGAGVSGLVTGAFWGLAAVFAREVGLADTGVALFLSAAIFGGAMLQYPIGHASDRRDRRKALIVVSAATALGSVGIYLAIGYPPGLIVALALLWGGFAFSLYALSVAQTYDRLEASDALEATRGLLLMNGIGAAVGPILAGVILFVTSASVLPLAFAGVLLIFIIFVALELRREPPVPRPEMTEFVPLTRTSVVAAEIDPRTEADPHETVTLHPGEDADPLEPRH</sequence>
<evidence type="ECO:0000256" key="1">
    <source>
        <dbReference type="ARBA" id="ARBA00022692"/>
    </source>
</evidence>
<feature type="transmembrane region" description="Helical" evidence="5">
    <location>
        <begin position="264"/>
        <end position="283"/>
    </location>
</feature>
<dbReference type="AlphaFoldDB" id="W0DFX3"/>
<dbReference type="HOGENOM" id="CLU_035018_1_1_6"/>
<proteinExistence type="predicted"/>
<accession>W0DFX3</accession>
<dbReference type="RefSeq" id="WP_006745822.1">
    <property type="nucleotide sequence ID" value="NZ_CP007029.1"/>
</dbReference>
<evidence type="ECO:0000256" key="4">
    <source>
        <dbReference type="SAM" id="MobiDB-lite"/>
    </source>
</evidence>
<name>W0DFX3_9GAMM</name>
<dbReference type="STRING" id="713585.THITH_03905"/>
<feature type="transmembrane region" description="Helical" evidence="5">
    <location>
        <begin position="159"/>
        <end position="180"/>
    </location>
</feature>
<dbReference type="GO" id="GO:0022857">
    <property type="term" value="F:transmembrane transporter activity"/>
    <property type="evidence" value="ECO:0007669"/>
    <property type="project" value="InterPro"/>
</dbReference>
<evidence type="ECO:0000256" key="5">
    <source>
        <dbReference type="SAM" id="Phobius"/>
    </source>
</evidence>
<evidence type="ECO:0000313" key="8">
    <source>
        <dbReference type="Proteomes" id="UP000005289"/>
    </source>
</evidence>
<feature type="compositionally biased region" description="Basic and acidic residues" evidence="4">
    <location>
        <begin position="401"/>
        <end position="428"/>
    </location>
</feature>
<dbReference type="EMBL" id="CP007029">
    <property type="protein sequence ID" value="AHE97549.1"/>
    <property type="molecule type" value="Genomic_DNA"/>
</dbReference>
<feature type="transmembrane region" description="Helical" evidence="5">
    <location>
        <begin position="234"/>
        <end position="252"/>
    </location>
</feature>
<feature type="transmembrane region" description="Helical" evidence="5">
    <location>
        <begin position="328"/>
        <end position="348"/>
    </location>
</feature>
<keyword evidence="2 5" id="KW-1133">Transmembrane helix</keyword>
<reference evidence="7 8" key="1">
    <citation type="submission" date="2013-12" db="EMBL/GenBank/DDBJ databases">
        <authorList>
            <consortium name="DOE Joint Genome Institute"/>
            <person name="Muyzer G."/>
            <person name="Huntemann M."/>
            <person name="Han J."/>
            <person name="Chen A."/>
            <person name="Kyrpides N."/>
            <person name="Mavromatis K."/>
            <person name="Markowitz V."/>
            <person name="Palaniappan K."/>
            <person name="Ivanova N."/>
            <person name="Schaumberg A."/>
            <person name="Pati A."/>
            <person name="Liolios K."/>
            <person name="Nordberg H.P."/>
            <person name="Cantor M.N."/>
            <person name="Hua S.X."/>
            <person name="Woyke T."/>
        </authorList>
    </citation>
    <scope>NUCLEOTIDE SEQUENCE [LARGE SCALE GENOMIC DNA]</scope>
    <source>
        <strain evidence="7 8">ARh 1</strain>
    </source>
</reference>
<dbReference type="KEGG" id="tti:THITH_03905"/>
<feature type="transmembrane region" description="Helical" evidence="5">
    <location>
        <begin position="73"/>
        <end position="92"/>
    </location>
</feature>
<dbReference type="PANTHER" id="PTHR23521:SF3">
    <property type="entry name" value="MFS TRANSPORTER"/>
    <property type="match status" value="1"/>
</dbReference>
<dbReference type="PROSITE" id="PS50850">
    <property type="entry name" value="MFS"/>
    <property type="match status" value="1"/>
</dbReference>
<keyword evidence="3 5" id="KW-0472">Membrane</keyword>
<feature type="transmembrane region" description="Helical" evidence="5">
    <location>
        <begin position="354"/>
        <end position="372"/>
    </location>
</feature>
<dbReference type="InterPro" id="IPR047200">
    <property type="entry name" value="MFS_YcaD-like"/>
</dbReference>
<feature type="transmembrane region" description="Helical" evidence="5">
    <location>
        <begin position="41"/>
        <end position="61"/>
    </location>
</feature>
<protein>
    <submittedName>
        <fullName evidence="7">MFS transporter</fullName>
    </submittedName>
</protein>
<dbReference type="Pfam" id="PF07690">
    <property type="entry name" value="MFS_1"/>
    <property type="match status" value="2"/>
</dbReference>
<feature type="transmembrane region" description="Helical" evidence="5">
    <location>
        <begin position="201"/>
        <end position="222"/>
    </location>
</feature>
<evidence type="ECO:0000256" key="2">
    <source>
        <dbReference type="ARBA" id="ARBA00022989"/>
    </source>
</evidence>
<organism evidence="7 8">
    <name type="scientific">Thioalkalivibrio paradoxus ARh 1</name>
    <dbReference type="NCBI Taxonomy" id="713585"/>
    <lineage>
        <taxon>Bacteria</taxon>
        <taxon>Pseudomonadati</taxon>
        <taxon>Pseudomonadota</taxon>
        <taxon>Gammaproteobacteria</taxon>
        <taxon>Chromatiales</taxon>
        <taxon>Ectothiorhodospiraceae</taxon>
        <taxon>Thioalkalivibrio</taxon>
    </lineage>
</organism>
<feature type="transmembrane region" description="Helical" evidence="5">
    <location>
        <begin position="131"/>
        <end position="153"/>
    </location>
</feature>
<keyword evidence="1 5" id="KW-0812">Transmembrane</keyword>
<feature type="domain" description="Major facilitator superfamily (MFS) profile" evidence="6">
    <location>
        <begin position="198"/>
        <end position="428"/>
    </location>
</feature>
<evidence type="ECO:0000256" key="3">
    <source>
        <dbReference type="ARBA" id="ARBA00023136"/>
    </source>
</evidence>
<dbReference type="InterPro" id="IPR011701">
    <property type="entry name" value="MFS"/>
</dbReference>
<evidence type="ECO:0000313" key="7">
    <source>
        <dbReference type="EMBL" id="AHE97549.1"/>
    </source>
</evidence>
<dbReference type="GO" id="GO:0005886">
    <property type="term" value="C:plasma membrane"/>
    <property type="evidence" value="ECO:0007669"/>
    <property type="project" value="TreeGrafter"/>
</dbReference>
<feature type="region of interest" description="Disordered" evidence="4">
    <location>
        <begin position="400"/>
        <end position="428"/>
    </location>
</feature>
<feature type="transmembrane region" description="Helical" evidence="5">
    <location>
        <begin position="7"/>
        <end position="29"/>
    </location>
</feature>
<dbReference type="InterPro" id="IPR036259">
    <property type="entry name" value="MFS_trans_sf"/>
</dbReference>
<keyword evidence="8" id="KW-1185">Reference proteome</keyword>
<feature type="transmembrane region" description="Helical" evidence="5">
    <location>
        <begin position="98"/>
        <end position="119"/>
    </location>
</feature>
<dbReference type="Proteomes" id="UP000005289">
    <property type="component" value="Chromosome"/>
</dbReference>
<dbReference type="OrthoDB" id="9810614at2"/>
<evidence type="ECO:0000259" key="6">
    <source>
        <dbReference type="PROSITE" id="PS50850"/>
    </source>
</evidence>
<dbReference type="CDD" id="cd17477">
    <property type="entry name" value="MFS_YcaD_like"/>
    <property type="match status" value="1"/>
</dbReference>
<dbReference type="PANTHER" id="PTHR23521">
    <property type="entry name" value="TRANSPORTER MFS SUPERFAMILY"/>
    <property type="match status" value="1"/>
</dbReference>